<protein>
    <submittedName>
        <fullName evidence="1">Unannotated protein</fullName>
    </submittedName>
</protein>
<dbReference type="EMBL" id="CAFBNF010000134">
    <property type="protein sequence ID" value="CAB4947432.1"/>
    <property type="molecule type" value="Genomic_DNA"/>
</dbReference>
<name>A0A6J7JZE6_9ZZZZ</name>
<sequence>MHHSRATLEGARGTYASARRELAETLPPEVISEVLAVLESEGARLAATLREVELVDEAIAGTRWQPRL</sequence>
<evidence type="ECO:0000313" key="1">
    <source>
        <dbReference type="EMBL" id="CAB4947432.1"/>
    </source>
</evidence>
<organism evidence="1">
    <name type="scientific">freshwater metagenome</name>
    <dbReference type="NCBI Taxonomy" id="449393"/>
    <lineage>
        <taxon>unclassified sequences</taxon>
        <taxon>metagenomes</taxon>
        <taxon>ecological metagenomes</taxon>
    </lineage>
</organism>
<accession>A0A6J7JZE6</accession>
<proteinExistence type="predicted"/>
<gene>
    <name evidence="1" type="ORF">UFOPK3773_01211</name>
</gene>
<reference evidence="1" key="1">
    <citation type="submission" date="2020-05" db="EMBL/GenBank/DDBJ databases">
        <authorList>
            <person name="Chiriac C."/>
            <person name="Salcher M."/>
            <person name="Ghai R."/>
            <person name="Kavagutti S V."/>
        </authorList>
    </citation>
    <scope>NUCLEOTIDE SEQUENCE</scope>
</reference>
<dbReference type="AlphaFoldDB" id="A0A6J7JZE6"/>